<keyword evidence="1" id="KW-0732">Signal</keyword>
<dbReference type="AlphaFoldDB" id="A0AAW1HWA9"/>
<evidence type="ECO:0000256" key="1">
    <source>
        <dbReference type="SAM" id="SignalP"/>
    </source>
</evidence>
<sequence length="100" mass="11114">MKTELFIVLIYTATVHSSTEQPTNPYCPGNMTYKFDGGCDEFCDPSPDRICSVETSRPGCYCDPGYVRLGESSPCVLPEDCVECGENMFYQWCGTPCPLD</sequence>
<evidence type="ECO:0000313" key="3">
    <source>
        <dbReference type="Proteomes" id="UP001458880"/>
    </source>
</evidence>
<feature type="signal peptide" evidence="1">
    <location>
        <begin position="1"/>
        <end position="17"/>
    </location>
</feature>
<reference evidence="2 3" key="1">
    <citation type="journal article" date="2024" name="BMC Genomics">
        <title>De novo assembly and annotation of Popillia japonica's genome with initial clues to its potential as an invasive pest.</title>
        <authorList>
            <person name="Cucini C."/>
            <person name="Boschi S."/>
            <person name="Funari R."/>
            <person name="Cardaioli E."/>
            <person name="Iannotti N."/>
            <person name="Marturano G."/>
            <person name="Paoli F."/>
            <person name="Bruttini M."/>
            <person name="Carapelli A."/>
            <person name="Frati F."/>
            <person name="Nardi F."/>
        </authorList>
    </citation>
    <scope>NUCLEOTIDE SEQUENCE [LARGE SCALE GENOMIC DNA]</scope>
    <source>
        <strain evidence="2">DMR45628</strain>
    </source>
</reference>
<organism evidence="2 3">
    <name type="scientific">Popillia japonica</name>
    <name type="common">Japanese beetle</name>
    <dbReference type="NCBI Taxonomy" id="7064"/>
    <lineage>
        <taxon>Eukaryota</taxon>
        <taxon>Metazoa</taxon>
        <taxon>Ecdysozoa</taxon>
        <taxon>Arthropoda</taxon>
        <taxon>Hexapoda</taxon>
        <taxon>Insecta</taxon>
        <taxon>Pterygota</taxon>
        <taxon>Neoptera</taxon>
        <taxon>Endopterygota</taxon>
        <taxon>Coleoptera</taxon>
        <taxon>Polyphaga</taxon>
        <taxon>Scarabaeiformia</taxon>
        <taxon>Scarabaeidae</taxon>
        <taxon>Rutelinae</taxon>
        <taxon>Popillia</taxon>
    </lineage>
</organism>
<accession>A0AAW1HWA9</accession>
<keyword evidence="3" id="KW-1185">Reference proteome</keyword>
<protein>
    <recommendedName>
        <fullName evidence="4">TIL domain-containing protein</fullName>
    </recommendedName>
</protein>
<dbReference type="CDD" id="cd19941">
    <property type="entry name" value="TIL"/>
    <property type="match status" value="1"/>
</dbReference>
<proteinExistence type="predicted"/>
<name>A0AAW1HWA9_POPJA</name>
<evidence type="ECO:0008006" key="4">
    <source>
        <dbReference type="Google" id="ProtNLM"/>
    </source>
</evidence>
<gene>
    <name evidence="2" type="ORF">QE152_g38841</name>
</gene>
<dbReference type="InterPro" id="IPR036084">
    <property type="entry name" value="Ser_inhib-like_sf"/>
</dbReference>
<dbReference type="SUPFAM" id="SSF57567">
    <property type="entry name" value="Serine protease inhibitors"/>
    <property type="match status" value="1"/>
</dbReference>
<evidence type="ECO:0000313" key="2">
    <source>
        <dbReference type="EMBL" id="KAK9680765.1"/>
    </source>
</evidence>
<dbReference type="Proteomes" id="UP001458880">
    <property type="component" value="Unassembled WGS sequence"/>
</dbReference>
<feature type="chain" id="PRO_5043643148" description="TIL domain-containing protein" evidence="1">
    <location>
        <begin position="18"/>
        <end position="100"/>
    </location>
</feature>
<dbReference type="EMBL" id="JASPKY010000872">
    <property type="protein sequence ID" value="KAK9680765.1"/>
    <property type="molecule type" value="Genomic_DNA"/>
</dbReference>
<dbReference type="Gene3D" id="2.10.25.10">
    <property type="entry name" value="Laminin"/>
    <property type="match status" value="1"/>
</dbReference>
<comment type="caution">
    <text evidence="2">The sequence shown here is derived from an EMBL/GenBank/DDBJ whole genome shotgun (WGS) entry which is preliminary data.</text>
</comment>